<dbReference type="SMART" id="SM00220">
    <property type="entry name" value="S_TKc"/>
    <property type="match status" value="1"/>
</dbReference>
<dbReference type="InterPro" id="IPR011009">
    <property type="entry name" value="Kinase-like_dom_sf"/>
</dbReference>
<dbReference type="GeneID" id="28819772"/>
<evidence type="ECO:0000313" key="3">
    <source>
        <dbReference type="EMBL" id="KUJ09273.1"/>
    </source>
</evidence>
<dbReference type="Proteomes" id="UP000070700">
    <property type="component" value="Unassembled WGS sequence"/>
</dbReference>
<dbReference type="KEGG" id="psco:LY89DRAFT_598522"/>
<dbReference type="Gene3D" id="1.10.510.10">
    <property type="entry name" value="Transferase(Phosphotransferase) domain 1"/>
    <property type="match status" value="1"/>
</dbReference>
<dbReference type="PANTHER" id="PTHR24359:SF1">
    <property type="entry name" value="INHIBITOR OF NUCLEAR FACTOR KAPPA-B KINASE EPSILON SUBUNIT HOMOLOG 1-RELATED"/>
    <property type="match status" value="1"/>
</dbReference>
<dbReference type="GO" id="GO:0005524">
    <property type="term" value="F:ATP binding"/>
    <property type="evidence" value="ECO:0007669"/>
    <property type="project" value="InterPro"/>
</dbReference>
<protein>
    <submittedName>
        <fullName evidence="3">Kinase-like protein</fullName>
    </submittedName>
</protein>
<dbReference type="InterPro" id="IPR000719">
    <property type="entry name" value="Prot_kinase_dom"/>
</dbReference>
<dbReference type="RefSeq" id="XP_018063628.1">
    <property type="nucleotide sequence ID" value="XM_018210046.1"/>
</dbReference>
<dbReference type="PROSITE" id="PS50011">
    <property type="entry name" value="PROTEIN_KINASE_DOM"/>
    <property type="match status" value="1"/>
</dbReference>
<organism evidence="3 4">
    <name type="scientific">Mollisia scopiformis</name>
    <name type="common">Conifer needle endophyte fungus</name>
    <name type="synonym">Phialocephala scopiformis</name>
    <dbReference type="NCBI Taxonomy" id="149040"/>
    <lineage>
        <taxon>Eukaryota</taxon>
        <taxon>Fungi</taxon>
        <taxon>Dikarya</taxon>
        <taxon>Ascomycota</taxon>
        <taxon>Pezizomycotina</taxon>
        <taxon>Leotiomycetes</taxon>
        <taxon>Helotiales</taxon>
        <taxon>Mollisiaceae</taxon>
        <taxon>Mollisia</taxon>
    </lineage>
</organism>
<evidence type="ECO:0000313" key="4">
    <source>
        <dbReference type="Proteomes" id="UP000070700"/>
    </source>
</evidence>
<feature type="compositionally biased region" description="Polar residues" evidence="1">
    <location>
        <begin position="69"/>
        <end position="80"/>
    </location>
</feature>
<keyword evidence="4" id="KW-1185">Reference proteome</keyword>
<dbReference type="CDD" id="cd00180">
    <property type="entry name" value="PKc"/>
    <property type="match status" value="1"/>
</dbReference>
<dbReference type="PANTHER" id="PTHR24359">
    <property type="entry name" value="SERINE/THREONINE-PROTEIN KINASE SBK1"/>
    <property type="match status" value="1"/>
</dbReference>
<evidence type="ECO:0000256" key="1">
    <source>
        <dbReference type="SAM" id="MobiDB-lite"/>
    </source>
</evidence>
<proteinExistence type="predicted"/>
<evidence type="ECO:0000259" key="2">
    <source>
        <dbReference type="PROSITE" id="PS50011"/>
    </source>
</evidence>
<dbReference type="OrthoDB" id="1046782at2759"/>
<gene>
    <name evidence="3" type="ORF">LY89DRAFT_598522</name>
</gene>
<dbReference type="GO" id="GO:0004674">
    <property type="term" value="F:protein serine/threonine kinase activity"/>
    <property type="evidence" value="ECO:0007669"/>
    <property type="project" value="TreeGrafter"/>
</dbReference>
<dbReference type="SUPFAM" id="SSF56112">
    <property type="entry name" value="Protein kinase-like (PK-like)"/>
    <property type="match status" value="1"/>
</dbReference>
<sequence length="695" mass="78997">MFSRTPERNANPLDQPTPRPLYKDATSDLVSRPNREDDFITSTEYSRRPLDYSLSPPSPENDVPELRFSRTSSNDGNDSSDIPRIRVITSSPSPSFHSYDASERGQITSGSFDTAAHVDFSNFSSAGGLLESTTSHDSETSDQSPPTLEDQLWDCRIEWPPQQNTYFVPIDEMKRLVTLSSITMELQRRGTIPDRLNQSDAVEFTQRILATALRLFAILTVIGKSDAILDFLEEGLGDDDLPFVRVDLQFGGSNMSLGSRLRPEIRMKCILRWTRMEISNFLRDQWWMLAPVFKSPGGRVRHYMLDDFFILPYIQDEQHSGRALSGGYSSVWLVKIHPAHQKFYPENHNHVNPPFAIKRLHSTKQEDFKLEVEMLKVFSNGDHPHLIRLLATYEYKGSYFLIFPWAQANLRGYWEANPNMKRTPSSLLWVLRQCRGLSSGLLHIHEYQSTSGPFQDINKQEHLYGRHGDIKPENILFLALDGTSVVPEENYGNLALADFGLTEFHNIKTRTRSLTRGTTTRGTPTYAPPEVALRQKISRAYDIWSLGCVFLELISWVVCGTEGLWQFQEGRGETNSDGFINDDVFYTIIPKPDRHAIVRTSVQEWMRDLHEKPVASQFVHDFVDLISQSMLVVEPAERSRIGPLVGKLQAMIDKAEADPSYLIESVPYPPREVAASNFIGTRPSSPSQKVIFSEG</sequence>
<dbReference type="AlphaFoldDB" id="A0A132BAI5"/>
<dbReference type="EMBL" id="KQ947432">
    <property type="protein sequence ID" value="KUJ09273.1"/>
    <property type="molecule type" value="Genomic_DNA"/>
</dbReference>
<dbReference type="Pfam" id="PF00069">
    <property type="entry name" value="Pkinase"/>
    <property type="match status" value="1"/>
</dbReference>
<accession>A0A132BAI5</accession>
<keyword evidence="3" id="KW-0418">Kinase</keyword>
<dbReference type="InParanoid" id="A0A132BAI5"/>
<name>A0A132BAI5_MOLSC</name>
<feature type="region of interest" description="Disordered" evidence="1">
    <location>
        <begin position="1"/>
        <end position="102"/>
    </location>
</feature>
<feature type="domain" description="Protein kinase" evidence="2">
    <location>
        <begin position="317"/>
        <end position="652"/>
    </location>
</feature>
<keyword evidence="3" id="KW-0808">Transferase</keyword>
<reference evidence="3 4" key="1">
    <citation type="submission" date="2015-10" db="EMBL/GenBank/DDBJ databases">
        <title>Full genome of DAOMC 229536 Phialocephala scopiformis, a fungal endophyte of spruce producing the potent anti-insectan compound rugulosin.</title>
        <authorList>
            <consortium name="DOE Joint Genome Institute"/>
            <person name="Walker A.K."/>
            <person name="Frasz S.L."/>
            <person name="Seifert K.A."/>
            <person name="Miller J.D."/>
            <person name="Mondo S.J."/>
            <person name="Labutti K."/>
            <person name="Lipzen A."/>
            <person name="Dockter R."/>
            <person name="Kennedy M."/>
            <person name="Grigoriev I.V."/>
            <person name="Spatafora J.W."/>
        </authorList>
    </citation>
    <scope>NUCLEOTIDE SEQUENCE [LARGE SCALE GENOMIC DNA]</scope>
    <source>
        <strain evidence="3 4">CBS 120377</strain>
    </source>
</reference>